<dbReference type="Gramene" id="Pp3c20_8220V3.2">
    <property type="protein sequence ID" value="Pp3c20_8220V3.2"/>
    <property type="gene ID" value="Pp3c20_8220"/>
</dbReference>
<feature type="region of interest" description="Disordered" evidence="2">
    <location>
        <begin position="595"/>
        <end position="656"/>
    </location>
</feature>
<dbReference type="Pfam" id="PF14822">
    <property type="entry name" value="Vasohibin"/>
    <property type="match status" value="1"/>
</dbReference>
<evidence type="ECO:0000313" key="3">
    <source>
        <dbReference type="EMBL" id="PNR32941.1"/>
    </source>
</evidence>
<organism evidence="3">
    <name type="scientific">Physcomitrium patens</name>
    <name type="common">Spreading-leaved earth moss</name>
    <name type="synonym">Physcomitrella patens</name>
    <dbReference type="NCBI Taxonomy" id="3218"/>
    <lineage>
        <taxon>Eukaryota</taxon>
        <taxon>Viridiplantae</taxon>
        <taxon>Streptophyta</taxon>
        <taxon>Embryophyta</taxon>
        <taxon>Bryophyta</taxon>
        <taxon>Bryophytina</taxon>
        <taxon>Bryopsida</taxon>
        <taxon>Funariidae</taxon>
        <taxon>Funariales</taxon>
        <taxon>Funariaceae</taxon>
        <taxon>Physcomitrium</taxon>
    </lineage>
</organism>
<dbReference type="PANTHER" id="PTHR15750:SF2">
    <property type="entry name" value="VASOHIBIN"/>
    <property type="match status" value="1"/>
</dbReference>
<name>A0A2K1IUI0_PHYPA</name>
<dbReference type="InterPro" id="IPR028131">
    <property type="entry name" value="VASH1"/>
</dbReference>
<proteinExistence type="predicted"/>
<dbReference type="Proteomes" id="UP000006727">
    <property type="component" value="Chromosome 20"/>
</dbReference>
<gene>
    <name evidence="4" type="primary">LOC112273664</name>
    <name evidence="3" type="ORF">PHYPA_024884</name>
</gene>
<sequence length="731" mass="83189">MLKEAFPLLVDEVGIHETVTASEEPEAQVSVAKPPSTRPRLPVIFNRLKTKPRLKAVKQYLASFEYWLKLQTNFNSQKQRPLLQITETAKTIVNAPQPIKCVEAVFVALFLTAGLPDVERFPLSFQTVLDGQVYQHIVLLVQYFSKYGAFGISRWPEFGSIDLEFNSMAGVVNNYKTAYEEQGHVVEKIRLGLPVEHNLKSKNFVCWRYLELDLEVQPWSECVQEINFFAAKAKRLWEIWVRSGKGEDPRQIYIRQTKRLLASRESSPPKTKRLNLDSGLTVPELSSEVAAEGVENTGILELTETPSIESGEVTGNALIISKDAKEVSPRVLPRDLCSNDTRVAVRSPTNHGFCELRKIKKWIKICSVRSKHAAIRSVKSKRPMKDTSSLPRSARNSIEQPLAVSRCLFGINYSSGTPGIDGSKTFWECLRALYQSKNEARLLLLKNKLADIRMEGPLVEESYRVVQDIFQQLVGIGEAIERRLHGFEETINSLSENFDAAVQNVDSQQLLHSLKQISQQLVEVQSGELQPITILKKEKKNIIPARKITSRKLDPRSSSRIQYCLPPCNWCRQHGHRMRDCEDLDKEIKRRVREYKNRMSPTSPKNSQEEPNHTELATEAEVRSSEFTGKPDTSLEKSKQSKISEEAGGPSEWKTPIEVASQGPASFRSSTDQLISLAGLEGMVAKKRKLSPRRLDMKLMHLLERPRNASDGRGREFRIMTRKKTRRRKRY</sequence>
<dbReference type="Pfam" id="PF14223">
    <property type="entry name" value="Retrotran_gag_2"/>
    <property type="match status" value="1"/>
</dbReference>
<evidence type="ECO:0000313" key="4">
    <source>
        <dbReference type="EnsemblPlants" id="Pp3c20_8220V3.1"/>
    </source>
</evidence>
<dbReference type="AlphaFoldDB" id="A0A2K1IUI0"/>
<feature type="active site" evidence="1">
    <location>
        <position position="136"/>
    </location>
</feature>
<feature type="compositionally biased region" description="Basic and acidic residues" evidence="2">
    <location>
        <begin position="633"/>
        <end position="645"/>
    </location>
</feature>
<dbReference type="GO" id="GO:0005737">
    <property type="term" value="C:cytoplasm"/>
    <property type="evidence" value="ECO:0007669"/>
    <property type="project" value="InterPro"/>
</dbReference>
<feature type="region of interest" description="Disordered" evidence="2">
    <location>
        <begin position="706"/>
        <end position="731"/>
    </location>
</feature>
<feature type="active site" evidence="1">
    <location>
        <position position="101"/>
    </location>
</feature>
<reference evidence="3 5" key="2">
    <citation type="journal article" date="2018" name="Plant J.">
        <title>The Physcomitrella patens chromosome-scale assembly reveals moss genome structure and evolution.</title>
        <authorList>
            <person name="Lang D."/>
            <person name="Ullrich K.K."/>
            <person name="Murat F."/>
            <person name="Fuchs J."/>
            <person name="Jenkins J."/>
            <person name="Haas F.B."/>
            <person name="Piednoel M."/>
            <person name="Gundlach H."/>
            <person name="Van Bel M."/>
            <person name="Meyberg R."/>
            <person name="Vives C."/>
            <person name="Morata J."/>
            <person name="Symeonidi A."/>
            <person name="Hiss M."/>
            <person name="Muchero W."/>
            <person name="Kamisugi Y."/>
            <person name="Saleh O."/>
            <person name="Blanc G."/>
            <person name="Decker E.L."/>
            <person name="van Gessel N."/>
            <person name="Grimwood J."/>
            <person name="Hayes R.D."/>
            <person name="Graham S.W."/>
            <person name="Gunter L.E."/>
            <person name="McDaniel S.F."/>
            <person name="Hoernstein S.N.W."/>
            <person name="Larsson A."/>
            <person name="Li F.W."/>
            <person name="Perroud P.F."/>
            <person name="Phillips J."/>
            <person name="Ranjan P."/>
            <person name="Rokshar D.S."/>
            <person name="Rothfels C.J."/>
            <person name="Schneider L."/>
            <person name="Shu S."/>
            <person name="Stevenson D.W."/>
            <person name="Thummler F."/>
            <person name="Tillich M."/>
            <person name="Villarreal Aguilar J.C."/>
            <person name="Widiez T."/>
            <person name="Wong G.K."/>
            <person name="Wymore A."/>
            <person name="Zhang Y."/>
            <person name="Zimmer A.D."/>
            <person name="Quatrano R.S."/>
            <person name="Mayer K.F.X."/>
            <person name="Goodstein D."/>
            <person name="Casacuberta J.M."/>
            <person name="Vandepoele K."/>
            <person name="Reski R."/>
            <person name="Cuming A.C."/>
            <person name="Tuskan G.A."/>
            <person name="Maumus F."/>
            <person name="Salse J."/>
            <person name="Schmutz J."/>
            <person name="Rensing S.A."/>
        </authorList>
    </citation>
    <scope>NUCLEOTIDE SEQUENCE [LARGE SCALE GENOMIC DNA]</scope>
    <source>
        <strain evidence="4 5">cv. Gransden 2004</strain>
    </source>
</reference>
<evidence type="ECO:0000256" key="2">
    <source>
        <dbReference type="SAM" id="MobiDB-lite"/>
    </source>
</evidence>
<reference evidence="3 5" key="1">
    <citation type="journal article" date="2008" name="Science">
        <title>The Physcomitrella genome reveals evolutionary insights into the conquest of land by plants.</title>
        <authorList>
            <person name="Rensing S."/>
            <person name="Lang D."/>
            <person name="Zimmer A."/>
            <person name="Terry A."/>
            <person name="Salamov A."/>
            <person name="Shapiro H."/>
            <person name="Nishiyama T."/>
            <person name="Perroud P.-F."/>
            <person name="Lindquist E."/>
            <person name="Kamisugi Y."/>
            <person name="Tanahashi T."/>
            <person name="Sakakibara K."/>
            <person name="Fujita T."/>
            <person name="Oishi K."/>
            <person name="Shin-I T."/>
            <person name="Kuroki Y."/>
            <person name="Toyoda A."/>
            <person name="Suzuki Y."/>
            <person name="Hashimoto A."/>
            <person name="Yamaguchi K."/>
            <person name="Sugano A."/>
            <person name="Kohara Y."/>
            <person name="Fujiyama A."/>
            <person name="Anterola A."/>
            <person name="Aoki S."/>
            <person name="Ashton N."/>
            <person name="Barbazuk W.B."/>
            <person name="Barker E."/>
            <person name="Bennetzen J."/>
            <person name="Bezanilla M."/>
            <person name="Blankenship R."/>
            <person name="Cho S.H."/>
            <person name="Dutcher S."/>
            <person name="Estelle M."/>
            <person name="Fawcett J.A."/>
            <person name="Gundlach H."/>
            <person name="Hanada K."/>
            <person name="Heyl A."/>
            <person name="Hicks K.A."/>
            <person name="Hugh J."/>
            <person name="Lohr M."/>
            <person name="Mayer K."/>
            <person name="Melkozernov A."/>
            <person name="Murata T."/>
            <person name="Nelson D."/>
            <person name="Pils B."/>
            <person name="Prigge M."/>
            <person name="Reiss B."/>
            <person name="Renner T."/>
            <person name="Rombauts S."/>
            <person name="Rushton P."/>
            <person name="Sanderfoot A."/>
            <person name="Schween G."/>
            <person name="Shiu S.-H."/>
            <person name="Stueber K."/>
            <person name="Theodoulou F.L."/>
            <person name="Tu H."/>
            <person name="Van de Peer Y."/>
            <person name="Verrier P.J."/>
            <person name="Waters E."/>
            <person name="Wood A."/>
            <person name="Yang L."/>
            <person name="Cove D."/>
            <person name="Cuming A."/>
            <person name="Hasebe M."/>
            <person name="Lucas S."/>
            <person name="Mishler D.B."/>
            <person name="Reski R."/>
            <person name="Grigoriev I."/>
            <person name="Quatrano R.S."/>
            <person name="Boore J.L."/>
        </authorList>
    </citation>
    <scope>NUCLEOTIDE SEQUENCE [LARGE SCALE GENOMIC DNA]</scope>
    <source>
        <strain evidence="4 5">cv. Gransden 2004</strain>
    </source>
</reference>
<dbReference type="PaxDb" id="3218-PP1S9_352V6.1"/>
<feature type="compositionally biased region" description="Basic and acidic residues" evidence="2">
    <location>
        <begin position="706"/>
        <end position="719"/>
    </location>
</feature>
<dbReference type="EnsemblPlants" id="Pp3c20_8220V3.2">
    <property type="protein sequence ID" value="Pp3c20_8220V3.2"/>
    <property type="gene ID" value="Pp3c20_8220"/>
</dbReference>
<dbReference type="EnsemblPlants" id="Pp3c20_8220V3.1">
    <property type="protein sequence ID" value="Pp3c20_8220V3.1"/>
    <property type="gene ID" value="Pp3c20_8220"/>
</dbReference>
<dbReference type="EMBL" id="ABEU02000020">
    <property type="protein sequence ID" value="PNR32941.1"/>
    <property type="molecule type" value="Genomic_DNA"/>
</dbReference>
<evidence type="ECO:0000256" key="1">
    <source>
        <dbReference type="PIRSR" id="PIRSR628131-1"/>
    </source>
</evidence>
<dbReference type="Gramene" id="Pp3c20_8220V3.1">
    <property type="protein sequence ID" value="Pp3c20_8220V3.1"/>
    <property type="gene ID" value="Pp3c20_8220"/>
</dbReference>
<accession>A0A2K1IUI0</accession>
<protein>
    <submittedName>
        <fullName evidence="3 4">Uncharacterized protein</fullName>
    </submittedName>
</protein>
<keyword evidence="5" id="KW-1185">Reference proteome</keyword>
<feature type="compositionally biased region" description="Basic residues" evidence="2">
    <location>
        <begin position="720"/>
        <end position="731"/>
    </location>
</feature>
<reference evidence="4" key="3">
    <citation type="submission" date="2020-12" db="UniProtKB">
        <authorList>
            <consortium name="EnsemblPlants"/>
        </authorList>
    </citation>
    <scope>IDENTIFICATION</scope>
</reference>
<dbReference type="PANTHER" id="PTHR15750">
    <property type="entry name" value="VASOHIBIN-1-LIKE ISOFORM X2"/>
    <property type="match status" value="1"/>
</dbReference>
<feature type="active site" evidence="1">
    <location>
        <position position="153"/>
    </location>
</feature>
<evidence type="ECO:0000313" key="5">
    <source>
        <dbReference type="Proteomes" id="UP000006727"/>
    </source>
</evidence>